<dbReference type="Pfam" id="PF08378">
    <property type="entry name" value="NERD"/>
    <property type="match status" value="1"/>
</dbReference>
<keyword evidence="3" id="KW-1185">Reference proteome</keyword>
<organism evidence="2 3">
    <name type="scientific">Halobacillus seohaensis</name>
    <dbReference type="NCBI Taxonomy" id="447421"/>
    <lineage>
        <taxon>Bacteria</taxon>
        <taxon>Bacillati</taxon>
        <taxon>Bacillota</taxon>
        <taxon>Bacilli</taxon>
        <taxon>Bacillales</taxon>
        <taxon>Bacillaceae</taxon>
        <taxon>Halobacillus</taxon>
    </lineage>
</organism>
<protein>
    <submittedName>
        <fullName evidence="2">Nuclease-related domain-containing protein</fullName>
    </submittedName>
</protein>
<dbReference type="InterPro" id="IPR011528">
    <property type="entry name" value="NERD"/>
</dbReference>
<dbReference type="PROSITE" id="PS50965">
    <property type="entry name" value="NERD"/>
    <property type="match status" value="1"/>
</dbReference>
<gene>
    <name evidence="2" type="ORF">ACFQIC_08705</name>
</gene>
<dbReference type="EMBL" id="JBHSZV010000020">
    <property type="protein sequence ID" value="MFC7061937.1"/>
    <property type="molecule type" value="Genomic_DNA"/>
</dbReference>
<evidence type="ECO:0000259" key="1">
    <source>
        <dbReference type="PROSITE" id="PS50965"/>
    </source>
</evidence>
<evidence type="ECO:0000313" key="2">
    <source>
        <dbReference type="EMBL" id="MFC7061937.1"/>
    </source>
</evidence>
<dbReference type="Proteomes" id="UP001596410">
    <property type="component" value="Unassembled WGS sequence"/>
</dbReference>
<evidence type="ECO:0000313" key="3">
    <source>
        <dbReference type="Proteomes" id="UP001596410"/>
    </source>
</evidence>
<dbReference type="RefSeq" id="WP_204709807.1">
    <property type="nucleotide sequence ID" value="NZ_JBHSZV010000020.1"/>
</dbReference>
<name>A0ABW2EN34_9BACI</name>
<sequence>MTPEHIQLEVLHTRMLQDHFKRSDIQTQLLKQSAGHFGETTTDHFLQYITQENYHVMLDLQLFDGISYFQIDALVVTREFLLILEVKNFKGELTFDFDHNQLFRKIDDHQDIFPDPFLQVEHQSLQLTRWLGRYDFPEVPIHSFVVITNPKTVIKTQGSDLNDRKNRIVRAKRIIPAIYEFAFSTNHREFFKEDEMSELVSRLKTENTPYQKLVMEKYALSMNDLIMGVQCENCSRFRMDRRREHWLCPHCGMKSKNAHLRTLKDYQVLFGNEITNAEFRRFACLRSRKVAWRLLSDTFPLKSGSTKDCKYIINWDREQ</sequence>
<proteinExistence type="predicted"/>
<comment type="caution">
    <text evidence="2">The sequence shown here is derived from an EMBL/GenBank/DDBJ whole genome shotgun (WGS) entry which is preliminary data.</text>
</comment>
<reference evidence="3" key="1">
    <citation type="journal article" date="2019" name="Int. J. Syst. Evol. Microbiol.">
        <title>The Global Catalogue of Microorganisms (GCM) 10K type strain sequencing project: providing services to taxonomists for standard genome sequencing and annotation.</title>
        <authorList>
            <consortium name="The Broad Institute Genomics Platform"/>
            <consortium name="The Broad Institute Genome Sequencing Center for Infectious Disease"/>
            <person name="Wu L."/>
            <person name="Ma J."/>
        </authorList>
    </citation>
    <scope>NUCLEOTIDE SEQUENCE [LARGE SCALE GENOMIC DNA]</scope>
    <source>
        <strain evidence="3">CGMCC 4.1621</strain>
    </source>
</reference>
<accession>A0ABW2EN34</accession>
<feature type="domain" description="NERD" evidence="1">
    <location>
        <begin position="34"/>
        <end position="154"/>
    </location>
</feature>